<gene>
    <name evidence="1" type="ORF">Syun_023727</name>
</gene>
<organism evidence="1 2">
    <name type="scientific">Stephania yunnanensis</name>
    <dbReference type="NCBI Taxonomy" id="152371"/>
    <lineage>
        <taxon>Eukaryota</taxon>
        <taxon>Viridiplantae</taxon>
        <taxon>Streptophyta</taxon>
        <taxon>Embryophyta</taxon>
        <taxon>Tracheophyta</taxon>
        <taxon>Spermatophyta</taxon>
        <taxon>Magnoliopsida</taxon>
        <taxon>Ranunculales</taxon>
        <taxon>Menispermaceae</taxon>
        <taxon>Menispermoideae</taxon>
        <taxon>Cissampelideae</taxon>
        <taxon>Stephania</taxon>
    </lineage>
</organism>
<dbReference type="Proteomes" id="UP001420932">
    <property type="component" value="Unassembled WGS sequence"/>
</dbReference>
<evidence type="ECO:0000313" key="2">
    <source>
        <dbReference type="Proteomes" id="UP001420932"/>
    </source>
</evidence>
<comment type="caution">
    <text evidence="1">The sequence shown here is derived from an EMBL/GenBank/DDBJ whole genome shotgun (WGS) entry which is preliminary data.</text>
</comment>
<reference evidence="1 2" key="1">
    <citation type="submission" date="2024-01" db="EMBL/GenBank/DDBJ databases">
        <title>Genome assemblies of Stephania.</title>
        <authorList>
            <person name="Yang L."/>
        </authorList>
    </citation>
    <scope>NUCLEOTIDE SEQUENCE [LARGE SCALE GENOMIC DNA]</scope>
    <source>
        <strain evidence="1">YNDBR</strain>
        <tissue evidence="1">Leaf</tissue>
    </source>
</reference>
<sequence length="123" mass="14086">MADALSVIFTVMLRNLSDKLYEKRKNEAQEVFDISRASEVHSLFYTELITVAYSLRETMQNPKQQIAKEELDIADYNRLLTIDDSANIKDWHHATNAAIQVVEAHKLPYVGDKVGAFTDSQWP</sequence>
<protein>
    <submittedName>
        <fullName evidence="1">Uncharacterized protein</fullName>
    </submittedName>
</protein>
<proteinExistence type="predicted"/>
<dbReference type="AlphaFoldDB" id="A0AAP0I3H4"/>
<accession>A0AAP0I3H4</accession>
<keyword evidence="2" id="KW-1185">Reference proteome</keyword>
<dbReference type="EMBL" id="JBBNAF010000010">
    <property type="protein sequence ID" value="KAK9107716.1"/>
    <property type="molecule type" value="Genomic_DNA"/>
</dbReference>
<name>A0AAP0I3H4_9MAGN</name>
<evidence type="ECO:0000313" key="1">
    <source>
        <dbReference type="EMBL" id="KAK9107716.1"/>
    </source>
</evidence>